<comment type="function">
    <text evidence="11">Required for the insertion and/or proper folding and/or complex formation of integral membrane proteins into the membrane. Involved in integration of membrane proteins that insert both dependently and independently of the Sec translocase complex, as well as at least some lipoproteins. Aids folding of multispanning membrane proteins.</text>
</comment>
<evidence type="ECO:0000313" key="21">
    <source>
        <dbReference type="Proteomes" id="UP000028864"/>
    </source>
</evidence>
<feature type="transmembrane region" description="Helical" evidence="18">
    <location>
        <begin position="232"/>
        <end position="258"/>
    </location>
</feature>
<accession>A0AAV2WD89</accession>
<evidence type="ECO:0000313" key="20">
    <source>
        <dbReference type="EMBL" id="CDQ42275.1"/>
    </source>
</evidence>
<proteinExistence type="inferred from homology"/>
<keyword evidence="5" id="KW-1003">Cell membrane</keyword>
<evidence type="ECO:0000256" key="2">
    <source>
        <dbReference type="ARBA" id="ARBA00010527"/>
    </source>
</evidence>
<evidence type="ECO:0000256" key="6">
    <source>
        <dbReference type="ARBA" id="ARBA00022692"/>
    </source>
</evidence>
<comment type="subcellular location">
    <subcellularLocation>
        <location evidence="1">Cell membrane</location>
        <topology evidence="1">Multi-pass membrane protein</topology>
    </subcellularLocation>
    <subcellularLocation>
        <location evidence="16">Membrane</location>
        <topology evidence="16">Multi-pass membrane protein</topology>
    </subcellularLocation>
</comment>
<evidence type="ECO:0000256" key="18">
    <source>
        <dbReference type="SAM" id="Phobius"/>
    </source>
</evidence>
<evidence type="ECO:0000256" key="15">
    <source>
        <dbReference type="ARBA" id="ARBA00033342"/>
    </source>
</evidence>
<comment type="subunit">
    <text evidence="12">Interacts with the Sec translocase complex via SecD. Specifically interacts with transmembrane segments of nascent integral membrane proteins during membrane integration.</text>
</comment>
<reference evidence="20" key="1">
    <citation type="submission" date="2014-05" db="EMBL/GenBank/DDBJ databases">
        <authorList>
            <person name="Urmite Genomes"/>
        </authorList>
    </citation>
    <scope>NUCLEOTIDE SEQUENCE</scope>
    <source>
        <strain evidence="20">DSM 44074</strain>
    </source>
</reference>
<dbReference type="CDD" id="cd20070">
    <property type="entry name" value="5TM_YidC_Alb3"/>
    <property type="match status" value="1"/>
</dbReference>
<evidence type="ECO:0000256" key="14">
    <source>
        <dbReference type="ARBA" id="ARBA00033245"/>
    </source>
</evidence>
<evidence type="ECO:0000256" key="7">
    <source>
        <dbReference type="ARBA" id="ARBA00022927"/>
    </source>
</evidence>
<keyword evidence="6 16" id="KW-0812">Transmembrane</keyword>
<dbReference type="InterPro" id="IPR028055">
    <property type="entry name" value="YidC/Oxa/ALB_C"/>
</dbReference>
<evidence type="ECO:0000256" key="5">
    <source>
        <dbReference type="ARBA" id="ARBA00022475"/>
    </source>
</evidence>
<comment type="similarity">
    <text evidence="2">Belongs to the OXA1/ALB3/YidC family. Type 1 subfamily.</text>
</comment>
<evidence type="ECO:0000259" key="19">
    <source>
        <dbReference type="Pfam" id="PF02096"/>
    </source>
</evidence>
<evidence type="ECO:0000256" key="16">
    <source>
        <dbReference type="RuleBase" id="RU003945"/>
    </source>
</evidence>
<evidence type="ECO:0000256" key="11">
    <source>
        <dbReference type="ARBA" id="ARBA00025034"/>
    </source>
</evidence>
<evidence type="ECO:0000256" key="8">
    <source>
        <dbReference type="ARBA" id="ARBA00022989"/>
    </source>
</evidence>
<keyword evidence="10" id="KW-0143">Chaperone</keyword>
<dbReference type="EMBL" id="LK021337">
    <property type="protein sequence ID" value="CDQ42275.1"/>
    <property type="molecule type" value="Genomic_DNA"/>
</dbReference>
<evidence type="ECO:0000256" key="9">
    <source>
        <dbReference type="ARBA" id="ARBA00023136"/>
    </source>
</evidence>
<feature type="transmembrane region" description="Helical" evidence="18">
    <location>
        <begin position="100"/>
        <end position="123"/>
    </location>
</feature>
<dbReference type="InterPro" id="IPR047196">
    <property type="entry name" value="YidC_ALB_C"/>
</dbReference>
<dbReference type="AlphaFoldDB" id="A0AAV2WD89"/>
<feature type="region of interest" description="Disordered" evidence="17">
    <location>
        <begin position="672"/>
        <end position="697"/>
    </location>
</feature>
<evidence type="ECO:0000256" key="12">
    <source>
        <dbReference type="ARBA" id="ARBA00026028"/>
    </source>
</evidence>
<protein>
    <recommendedName>
        <fullName evidence="3">Membrane protein insertase YidC</fullName>
    </recommendedName>
    <alternativeName>
        <fullName evidence="15">Foldase YidC</fullName>
    </alternativeName>
    <alternativeName>
        <fullName evidence="14">Membrane integrase YidC</fullName>
    </alternativeName>
    <alternativeName>
        <fullName evidence="13">Membrane protein YidC</fullName>
    </alternativeName>
</protein>
<evidence type="ECO:0000256" key="3">
    <source>
        <dbReference type="ARBA" id="ARBA00015325"/>
    </source>
</evidence>
<feature type="domain" description="Membrane insertase YidC/Oxa/ALB C-terminal" evidence="19">
    <location>
        <begin position="37"/>
        <end position="270"/>
    </location>
</feature>
<dbReference type="Proteomes" id="UP000028864">
    <property type="component" value="Unassembled WGS sequence"/>
</dbReference>
<evidence type="ECO:0000256" key="1">
    <source>
        <dbReference type="ARBA" id="ARBA00004651"/>
    </source>
</evidence>
<dbReference type="GO" id="GO:0051205">
    <property type="term" value="P:protein insertion into membrane"/>
    <property type="evidence" value="ECO:0007669"/>
    <property type="project" value="TreeGrafter"/>
</dbReference>
<keyword evidence="4" id="KW-0813">Transport</keyword>
<evidence type="ECO:0000256" key="4">
    <source>
        <dbReference type="ARBA" id="ARBA00022448"/>
    </source>
</evidence>
<dbReference type="Pfam" id="PF02096">
    <property type="entry name" value="60KD_IMP"/>
    <property type="match status" value="1"/>
</dbReference>
<feature type="transmembrane region" description="Helical" evidence="18">
    <location>
        <begin position="9"/>
        <end position="28"/>
    </location>
</feature>
<dbReference type="GO" id="GO:0005886">
    <property type="term" value="C:plasma membrane"/>
    <property type="evidence" value="ECO:0007669"/>
    <property type="project" value="UniProtKB-SubCell"/>
</dbReference>
<keyword evidence="9 18" id="KW-0472">Membrane</keyword>
<reference evidence="20" key="2">
    <citation type="submission" date="2015-09" db="EMBL/GenBank/DDBJ databases">
        <title>Draft genome sequence of Mycobacterium neoaurum DSM 44074.</title>
        <authorList>
            <person name="Croce O."/>
            <person name="Robert C."/>
            <person name="Raoult D."/>
            <person name="Drancourt M."/>
        </authorList>
    </citation>
    <scope>NUCLEOTIDE SEQUENCE</scope>
    <source>
        <strain evidence="20">DSM 44074</strain>
    </source>
</reference>
<feature type="transmembrane region" description="Helical" evidence="18">
    <location>
        <begin position="188"/>
        <end position="207"/>
    </location>
</feature>
<dbReference type="PANTHER" id="PTHR12428">
    <property type="entry name" value="OXA1"/>
    <property type="match status" value="1"/>
</dbReference>
<name>A0AAV2WD89_MYCNE</name>
<dbReference type="InterPro" id="IPR001708">
    <property type="entry name" value="YidC/ALB3/OXA1/COX18"/>
</dbReference>
<dbReference type="NCBIfam" id="TIGR03592">
    <property type="entry name" value="yidC_oxa1_cterm"/>
    <property type="match status" value="1"/>
</dbReference>
<keyword evidence="8 18" id="KW-1133">Transmembrane helix</keyword>
<evidence type="ECO:0000256" key="13">
    <source>
        <dbReference type="ARBA" id="ARBA00031538"/>
    </source>
</evidence>
<organism evidence="20 21">
    <name type="scientific">Mycolicibacterium neoaurum</name>
    <name type="common">Mycobacterium neoaurum</name>
    <dbReference type="NCBI Taxonomy" id="1795"/>
    <lineage>
        <taxon>Bacteria</taxon>
        <taxon>Bacillati</taxon>
        <taxon>Actinomycetota</taxon>
        <taxon>Actinomycetes</taxon>
        <taxon>Mycobacteriales</taxon>
        <taxon>Mycobacteriaceae</taxon>
        <taxon>Mycolicibacterium</taxon>
    </lineage>
</organism>
<dbReference type="GO" id="GO:0032977">
    <property type="term" value="F:membrane insertase activity"/>
    <property type="evidence" value="ECO:0007669"/>
    <property type="project" value="InterPro"/>
</dbReference>
<dbReference type="PANTHER" id="PTHR12428:SF65">
    <property type="entry name" value="CYTOCHROME C OXIDASE ASSEMBLY PROTEIN COX18, MITOCHONDRIAL"/>
    <property type="match status" value="1"/>
</dbReference>
<sequence length="697" mass="78790">MFNWFSLDIIYYPVSAIMWVWYKAFAFLLGPSNFFAWALSVMFLVFTLRAILYKPFVKQIRTTRQMQELQPQIKALQKKYGKDRQRMALEMQKLQKEHGFNPILGCLPMLAQVPVFIGLFHVLRSFNRTQGGFGQIQLSVEQNRATGNYVFSPTDVAHFLDANLFGAPLGATMIQKTGLDAFTEFSRVAVIGVGVPIMILAGIATYFNSRASIARQSPEAAANPQTALMNKLALYVFPLGVVVGGPFLPLAVILYWFANNIWTFGQQHVVFGKIEKEEEAKKALEVNRTKELGPDPGVKPVPKNLEPIKAFTEAVFTWGSGDKARSLELAQQAWKIRAQIKPDDAKVTRRIDDQLYTAAGGIIPVMAKWLGDRVPKRTDQLAYFQSGARLIRKELTQQSPLDDFCSYFEMRGKEWKLLAELGKNDELVEESDVDLQILEWMSRARYVGSEERNQADCLERTLEGWVLYVRTAVGEANYRLKRYDRAREHARVGLKVIDGWTPEQREKCSVSYNFDGYRAAADWVEARLLLMSSARSESMTKQFYATRINVLEGRRRAADSTRAVELLSKSLRDVRESTGAESVATKQVSLAYRASLQQVANLYSRYLRNFVIDEVTSTAIAEATEAGVDLLERAVDSSIREGSEEVVAGLSAYREMQDSTAPIDELLARRMESKTQPARPVVKQAPSARKSQRKRKN</sequence>
<feature type="transmembrane region" description="Helical" evidence="18">
    <location>
        <begin position="34"/>
        <end position="52"/>
    </location>
</feature>
<dbReference type="GO" id="GO:0015031">
    <property type="term" value="P:protein transport"/>
    <property type="evidence" value="ECO:0007669"/>
    <property type="project" value="UniProtKB-KW"/>
</dbReference>
<evidence type="ECO:0000256" key="17">
    <source>
        <dbReference type="SAM" id="MobiDB-lite"/>
    </source>
</evidence>
<keyword evidence="7" id="KW-0653">Protein transport</keyword>
<evidence type="ECO:0000256" key="10">
    <source>
        <dbReference type="ARBA" id="ARBA00023186"/>
    </source>
</evidence>
<dbReference type="NCBIfam" id="NF002899">
    <property type="entry name" value="PRK03449.1"/>
    <property type="match status" value="1"/>
</dbReference>
<gene>
    <name evidence="20" type="ORF">BN1047_00127</name>
</gene>